<evidence type="ECO:0000313" key="3">
    <source>
        <dbReference type="Proteomes" id="UP001596058"/>
    </source>
</evidence>
<evidence type="ECO:0008006" key="4">
    <source>
        <dbReference type="Google" id="ProtNLM"/>
    </source>
</evidence>
<accession>A0ABW1DD44</accession>
<dbReference type="SUPFAM" id="SSF82171">
    <property type="entry name" value="DPP6 N-terminal domain-like"/>
    <property type="match status" value="1"/>
</dbReference>
<dbReference type="Proteomes" id="UP001596058">
    <property type="component" value="Unassembled WGS sequence"/>
</dbReference>
<keyword evidence="3" id="KW-1185">Reference proteome</keyword>
<gene>
    <name evidence="2" type="ORF">ACFPZ3_66570</name>
</gene>
<protein>
    <recommendedName>
        <fullName evidence="4">WD40 repeat domain-containing protein</fullName>
    </recommendedName>
</protein>
<dbReference type="RefSeq" id="WP_379524685.1">
    <property type="nucleotide sequence ID" value="NZ_JBHSPA010000119.1"/>
</dbReference>
<dbReference type="InterPro" id="IPR011042">
    <property type="entry name" value="6-blade_b-propeller_TolB-like"/>
</dbReference>
<dbReference type="EMBL" id="JBHSPA010000119">
    <property type="protein sequence ID" value="MFC5835274.1"/>
    <property type="molecule type" value="Genomic_DNA"/>
</dbReference>
<organism evidence="2 3">
    <name type="scientific">Nonomuraea insulae</name>
    <dbReference type="NCBI Taxonomy" id="1616787"/>
    <lineage>
        <taxon>Bacteria</taxon>
        <taxon>Bacillati</taxon>
        <taxon>Actinomycetota</taxon>
        <taxon>Actinomycetes</taxon>
        <taxon>Streptosporangiales</taxon>
        <taxon>Streptosporangiaceae</taxon>
        <taxon>Nonomuraea</taxon>
    </lineage>
</organism>
<proteinExistence type="predicted"/>
<comment type="caution">
    <text evidence="2">The sequence shown here is derived from an EMBL/GenBank/DDBJ whole genome shotgun (WGS) entry which is preliminary data.</text>
</comment>
<name>A0ABW1DD44_9ACTN</name>
<keyword evidence="1" id="KW-0472">Membrane</keyword>
<sequence length="373" mass="40136">MTRLREALDGIAAEAPPVNLADAAIAGHRRRRRATLALAAVATVAVVGGASAAVSLPGRWAADAAAPQDAAVVPDLPDGPVGALTYAYQTLCEVDYISKQQATVDCGSVEWRVVTTTGRTYRMPQALAYNVNDRPVPVAISRDGRKLAYYSRDAQAHVVRDMVTGTEVTSPVTVPEEKIGIGSTLVLSDDGRHLVFDPRVGSKYPGVLIDTRTGARATLNGKYETVGIKDGHVELIRYIKTDLWLRPVAGGGKPVRFDGVFIAFSEVSPDGRTVAAQDMADRRSHKQTLTLLDVKTGRTLRKVEINGMPKAFGMDGTTVWRSASEVTVTYTNSQGRFGYGVDVKTGKARLLTRYGDGRRMRMLVLPGTESGNH</sequence>
<dbReference type="Gene3D" id="2.120.10.30">
    <property type="entry name" value="TolB, C-terminal domain"/>
    <property type="match status" value="1"/>
</dbReference>
<keyword evidence="1" id="KW-0812">Transmembrane</keyword>
<keyword evidence="1" id="KW-1133">Transmembrane helix</keyword>
<evidence type="ECO:0000313" key="2">
    <source>
        <dbReference type="EMBL" id="MFC5835274.1"/>
    </source>
</evidence>
<reference evidence="3" key="1">
    <citation type="journal article" date="2019" name="Int. J. Syst. Evol. Microbiol.">
        <title>The Global Catalogue of Microorganisms (GCM) 10K type strain sequencing project: providing services to taxonomists for standard genome sequencing and annotation.</title>
        <authorList>
            <consortium name="The Broad Institute Genomics Platform"/>
            <consortium name="The Broad Institute Genome Sequencing Center for Infectious Disease"/>
            <person name="Wu L."/>
            <person name="Ma J."/>
        </authorList>
    </citation>
    <scope>NUCLEOTIDE SEQUENCE [LARGE SCALE GENOMIC DNA]</scope>
    <source>
        <strain evidence="3">CCUG 53903</strain>
    </source>
</reference>
<evidence type="ECO:0000256" key="1">
    <source>
        <dbReference type="SAM" id="Phobius"/>
    </source>
</evidence>
<feature type="transmembrane region" description="Helical" evidence="1">
    <location>
        <begin position="36"/>
        <end position="56"/>
    </location>
</feature>